<dbReference type="KEGG" id="smo:SELMODRAFT_171901"/>
<dbReference type="InterPro" id="IPR013154">
    <property type="entry name" value="ADH-like_N"/>
</dbReference>
<accession>D8RJ70</accession>
<gene>
    <name evidence="9" type="ORF">SELMODRAFT_171901</name>
</gene>
<dbReference type="InterPro" id="IPR036291">
    <property type="entry name" value="NAD(P)-bd_dom_sf"/>
</dbReference>
<dbReference type="SMART" id="SM00829">
    <property type="entry name" value="PKS_ER"/>
    <property type="match status" value="1"/>
</dbReference>
<dbReference type="InterPro" id="IPR011032">
    <property type="entry name" value="GroES-like_sf"/>
</dbReference>
<dbReference type="FunFam" id="3.40.50.720:FF:000003">
    <property type="entry name" value="S-(hydroxymethyl)glutathione dehydrogenase"/>
    <property type="match status" value="1"/>
</dbReference>
<name>D8RJ70_SELML</name>
<evidence type="ECO:0000259" key="8">
    <source>
        <dbReference type="SMART" id="SM00829"/>
    </source>
</evidence>
<dbReference type="eggNOG" id="KOG0022">
    <property type="taxonomic scope" value="Eukaryota"/>
</dbReference>
<dbReference type="InterPro" id="IPR013149">
    <property type="entry name" value="ADH-like_C"/>
</dbReference>
<dbReference type="Gramene" id="EFJ27660">
    <property type="protein sequence ID" value="EFJ27660"/>
    <property type="gene ID" value="SELMODRAFT_171901"/>
</dbReference>
<dbReference type="FunFam" id="3.90.180.10:FF:000067">
    <property type="entry name" value="alcohol dehydrogenase 1-like isoform X1"/>
    <property type="match status" value="1"/>
</dbReference>
<dbReference type="InParanoid" id="D8RJ70"/>
<keyword evidence="10" id="KW-1185">Reference proteome</keyword>
<dbReference type="EMBL" id="GL377581">
    <property type="protein sequence ID" value="EFJ27660.1"/>
    <property type="molecule type" value="Genomic_DNA"/>
</dbReference>
<dbReference type="AlphaFoldDB" id="D8RJ70"/>
<dbReference type="InterPro" id="IPR020843">
    <property type="entry name" value="ER"/>
</dbReference>
<dbReference type="GO" id="GO:0008270">
    <property type="term" value="F:zinc ion binding"/>
    <property type="evidence" value="ECO:0000318"/>
    <property type="project" value="GO_Central"/>
</dbReference>
<protein>
    <recommendedName>
        <fullName evidence="8">Enoyl reductase (ER) domain-containing protein</fullName>
    </recommendedName>
</protein>
<dbReference type="PANTHER" id="PTHR43880">
    <property type="entry name" value="ALCOHOL DEHYDROGENASE"/>
    <property type="match status" value="1"/>
</dbReference>
<dbReference type="HOGENOM" id="CLU_026673_14_0_1"/>
<evidence type="ECO:0000313" key="9">
    <source>
        <dbReference type="EMBL" id="EFJ27660.1"/>
    </source>
</evidence>
<comment type="cofactor">
    <cofactor evidence="1 7">
        <name>Zn(2+)</name>
        <dbReference type="ChEBI" id="CHEBI:29105"/>
    </cofactor>
</comment>
<evidence type="ECO:0000256" key="1">
    <source>
        <dbReference type="ARBA" id="ARBA00001947"/>
    </source>
</evidence>
<dbReference type="Gene3D" id="3.90.180.10">
    <property type="entry name" value="Medium-chain alcohol dehydrogenases, catalytic domain"/>
    <property type="match status" value="1"/>
</dbReference>
<dbReference type="Proteomes" id="UP000001514">
    <property type="component" value="Unassembled WGS sequence"/>
</dbReference>
<dbReference type="SUPFAM" id="SSF51735">
    <property type="entry name" value="NAD(P)-binding Rossmann-fold domains"/>
    <property type="match status" value="1"/>
</dbReference>
<keyword evidence="2 7" id="KW-0479">Metal-binding</keyword>
<evidence type="ECO:0000256" key="7">
    <source>
        <dbReference type="RuleBase" id="RU361277"/>
    </source>
</evidence>
<evidence type="ECO:0000256" key="3">
    <source>
        <dbReference type="ARBA" id="ARBA00022833"/>
    </source>
</evidence>
<dbReference type="Pfam" id="PF00107">
    <property type="entry name" value="ADH_zinc_N"/>
    <property type="match status" value="1"/>
</dbReference>
<dbReference type="PANTHER" id="PTHR43880:SF56">
    <property type="entry name" value="ALCOHOL DEHYDROGENASE-LIKE 4"/>
    <property type="match status" value="1"/>
</dbReference>
<evidence type="ECO:0000313" key="10">
    <source>
        <dbReference type="Proteomes" id="UP000001514"/>
    </source>
</evidence>
<evidence type="ECO:0000256" key="5">
    <source>
        <dbReference type="ARBA" id="ARBA00023027"/>
    </source>
</evidence>
<dbReference type="STRING" id="88036.D8RJ70"/>
<keyword evidence="5" id="KW-0520">NAD</keyword>
<dbReference type="SUPFAM" id="SSF50129">
    <property type="entry name" value="GroES-like"/>
    <property type="match status" value="2"/>
</dbReference>
<sequence length="372" mass="40148">MAPGREIVCKAAVSWEPEQLSFEDIRVAPPQSGEVRVRIVHSSLCHSDITFWKGKGSFPVIFGHEGSGIVESVGENVDGVRPGDHVVSVFQPECQDCRYCKMPKTNLCVVAFAELKSWAMLDGKTRFSAMDGTPIHHFLGCSTFSEYTVMHHSHVAKVDPSVALEKICLLSCGVPTGLGAAWNIAKVEAGSTVAVFGLGTVGLAVVEGAKTAGASRIIGVDIQPSKQRIGEDFGLTDFVNPKDYNDKPIHEVIHELSGGGVDYSFECVGNPKLMVDALKSLHAFGSLIIVGVTPAGQNLSFDPNILFFGRQILSGSLGGFKIRSQMPELVDKFMTGVIDLDRYITHNLPLSRISEGFGLLLEVECVKCVFSH</sequence>
<evidence type="ECO:0000256" key="4">
    <source>
        <dbReference type="ARBA" id="ARBA00023002"/>
    </source>
</evidence>
<feature type="domain" description="Enoyl reductase (ER)" evidence="8">
    <location>
        <begin position="17"/>
        <end position="370"/>
    </location>
</feature>
<dbReference type="Pfam" id="PF08240">
    <property type="entry name" value="ADH_N"/>
    <property type="match status" value="1"/>
</dbReference>
<dbReference type="Gene3D" id="3.40.50.720">
    <property type="entry name" value="NAD(P)-binding Rossmann-like Domain"/>
    <property type="match status" value="1"/>
</dbReference>
<dbReference type="GO" id="GO:0004022">
    <property type="term" value="F:alcohol dehydrogenase (NAD+) activity"/>
    <property type="evidence" value="ECO:0000318"/>
    <property type="project" value="GO_Central"/>
</dbReference>
<dbReference type="GO" id="GO:0051903">
    <property type="term" value="F:S-(hydroxymethyl)glutathione dehydrogenase [NAD(P)+] activity"/>
    <property type="evidence" value="ECO:0000318"/>
    <property type="project" value="GO_Central"/>
</dbReference>
<dbReference type="PROSITE" id="PS00059">
    <property type="entry name" value="ADH_ZINC"/>
    <property type="match status" value="1"/>
</dbReference>
<keyword evidence="3 7" id="KW-0862">Zinc</keyword>
<dbReference type="GO" id="GO:0005829">
    <property type="term" value="C:cytosol"/>
    <property type="evidence" value="ECO:0000318"/>
    <property type="project" value="GO_Central"/>
</dbReference>
<keyword evidence="4" id="KW-0560">Oxidoreductase</keyword>
<reference evidence="9 10" key="1">
    <citation type="journal article" date="2011" name="Science">
        <title>The Selaginella genome identifies genetic changes associated with the evolution of vascular plants.</title>
        <authorList>
            <person name="Banks J.A."/>
            <person name="Nishiyama T."/>
            <person name="Hasebe M."/>
            <person name="Bowman J.L."/>
            <person name="Gribskov M."/>
            <person name="dePamphilis C."/>
            <person name="Albert V.A."/>
            <person name="Aono N."/>
            <person name="Aoyama T."/>
            <person name="Ambrose B.A."/>
            <person name="Ashton N.W."/>
            <person name="Axtell M.J."/>
            <person name="Barker E."/>
            <person name="Barker M.S."/>
            <person name="Bennetzen J.L."/>
            <person name="Bonawitz N.D."/>
            <person name="Chapple C."/>
            <person name="Cheng C."/>
            <person name="Correa L.G."/>
            <person name="Dacre M."/>
            <person name="DeBarry J."/>
            <person name="Dreyer I."/>
            <person name="Elias M."/>
            <person name="Engstrom E.M."/>
            <person name="Estelle M."/>
            <person name="Feng L."/>
            <person name="Finet C."/>
            <person name="Floyd S.K."/>
            <person name="Frommer W.B."/>
            <person name="Fujita T."/>
            <person name="Gramzow L."/>
            <person name="Gutensohn M."/>
            <person name="Harholt J."/>
            <person name="Hattori M."/>
            <person name="Heyl A."/>
            <person name="Hirai T."/>
            <person name="Hiwatashi Y."/>
            <person name="Ishikawa M."/>
            <person name="Iwata M."/>
            <person name="Karol K.G."/>
            <person name="Koehler B."/>
            <person name="Kolukisaoglu U."/>
            <person name="Kubo M."/>
            <person name="Kurata T."/>
            <person name="Lalonde S."/>
            <person name="Li K."/>
            <person name="Li Y."/>
            <person name="Litt A."/>
            <person name="Lyons E."/>
            <person name="Manning G."/>
            <person name="Maruyama T."/>
            <person name="Michael T.P."/>
            <person name="Mikami K."/>
            <person name="Miyazaki S."/>
            <person name="Morinaga S."/>
            <person name="Murata T."/>
            <person name="Mueller-Roeber B."/>
            <person name="Nelson D.R."/>
            <person name="Obara M."/>
            <person name="Oguri Y."/>
            <person name="Olmstead R.G."/>
            <person name="Onodera N."/>
            <person name="Petersen B.L."/>
            <person name="Pils B."/>
            <person name="Prigge M."/>
            <person name="Rensing S.A."/>
            <person name="Riano-Pachon D.M."/>
            <person name="Roberts A.W."/>
            <person name="Sato Y."/>
            <person name="Scheller H.V."/>
            <person name="Schulz B."/>
            <person name="Schulz C."/>
            <person name="Shakirov E.V."/>
            <person name="Shibagaki N."/>
            <person name="Shinohara N."/>
            <person name="Shippen D.E."/>
            <person name="Soerensen I."/>
            <person name="Sotooka R."/>
            <person name="Sugimoto N."/>
            <person name="Sugita M."/>
            <person name="Sumikawa N."/>
            <person name="Tanurdzic M."/>
            <person name="Theissen G."/>
            <person name="Ulvskov P."/>
            <person name="Wakazuki S."/>
            <person name="Weng J.K."/>
            <person name="Willats W.W."/>
            <person name="Wipf D."/>
            <person name="Wolf P.G."/>
            <person name="Yang L."/>
            <person name="Zimmer A.D."/>
            <person name="Zhu Q."/>
            <person name="Mitros T."/>
            <person name="Hellsten U."/>
            <person name="Loque D."/>
            <person name="Otillar R."/>
            <person name="Salamov A."/>
            <person name="Schmutz J."/>
            <person name="Shapiro H."/>
            <person name="Lindquist E."/>
            <person name="Lucas S."/>
            <person name="Rokhsar D."/>
            <person name="Grigoriev I.V."/>
        </authorList>
    </citation>
    <scope>NUCLEOTIDE SEQUENCE [LARGE SCALE GENOMIC DNA]</scope>
</reference>
<dbReference type="OrthoDB" id="417550at2759"/>
<evidence type="ECO:0000256" key="6">
    <source>
        <dbReference type="ARBA" id="ARBA00060764"/>
    </source>
</evidence>
<dbReference type="GO" id="GO:0046294">
    <property type="term" value="P:formaldehyde catabolic process"/>
    <property type="evidence" value="ECO:0000318"/>
    <property type="project" value="GO_Central"/>
</dbReference>
<proteinExistence type="inferred from homology"/>
<evidence type="ECO:0000256" key="2">
    <source>
        <dbReference type="ARBA" id="ARBA00022723"/>
    </source>
</evidence>
<organism evidence="10">
    <name type="scientific">Selaginella moellendorffii</name>
    <name type="common">Spikemoss</name>
    <dbReference type="NCBI Taxonomy" id="88036"/>
    <lineage>
        <taxon>Eukaryota</taxon>
        <taxon>Viridiplantae</taxon>
        <taxon>Streptophyta</taxon>
        <taxon>Embryophyta</taxon>
        <taxon>Tracheophyta</taxon>
        <taxon>Lycopodiopsida</taxon>
        <taxon>Selaginellales</taxon>
        <taxon>Selaginellaceae</taxon>
        <taxon>Selaginella</taxon>
    </lineage>
</organism>
<comment type="similarity">
    <text evidence="6">Belongs to the zinc-containing alcohol dehydrogenase family. Class-IV subfamily.</text>
</comment>
<dbReference type="InterPro" id="IPR002328">
    <property type="entry name" value="ADH_Zn_CS"/>
</dbReference>